<dbReference type="Proteomes" id="UP000016934">
    <property type="component" value="Unassembled WGS sequence"/>
</dbReference>
<reference evidence="2" key="2">
    <citation type="journal article" date="2013" name="PLoS Genet.">
        <title>Comparative genome structure, secondary metabolite, and effector coding capacity across Cochliobolus pathogens.</title>
        <authorList>
            <person name="Condon B.J."/>
            <person name="Leng Y."/>
            <person name="Wu D."/>
            <person name="Bushley K.E."/>
            <person name="Ohm R.A."/>
            <person name="Otillar R."/>
            <person name="Martin J."/>
            <person name="Schackwitz W."/>
            <person name="Grimwood J."/>
            <person name="MohdZainudin N."/>
            <person name="Xue C."/>
            <person name="Wang R."/>
            <person name="Manning V.A."/>
            <person name="Dhillon B."/>
            <person name="Tu Z.J."/>
            <person name="Steffenson B.J."/>
            <person name="Salamov A."/>
            <person name="Sun H."/>
            <person name="Lowry S."/>
            <person name="LaButti K."/>
            <person name="Han J."/>
            <person name="Copeland A."/>
            <person name="Lindquist E."/>
            <person name="Barry K."/>
            <person name="Schmutz J."/>
            <person name="Baker S.E."/>
            <person name="Ciuffetti L.M."/>
            <person name="Grigoriev I.V."/>
            <person name="Zhong S."/>
            <person name="Turgeon B.G."/>
        </authorList>
    </citation>
    <scope>NUCLEOTIDE SEQUENCE [LARGE SCALE GENOMIC DNA]</scope>
    <source>
        <strain evidence="2">ND90Pr / ATCC 201652</strain>
    </source>
</reference>
<protein>
    <submittedName>
        <fullName evidence="1">Uncharacterized protein</fullName>
    </submittedName>
</protein>
<evidence type="ECO:0000313" key="1">
    <source>
        <dbReference type="EMBL" id="EMD66431.1"/>
    </source>
</evidence>
<dbReference type="PANTHER" id="PTHR38248">
    <property type="entry name" value="FUNK1 6"/>
    <property type="match status" value="1"/>
</dbReference>
<evidence type="ECO:0000313" key="2">
    <source>
        <dbReference type="Proteomes" id="UP000016934"/>
    </source>
</evidence>
<reference evidence="1 2" key="1">
    <citation type="journal article" date="2012" name="PLoS Pathog.">
        <title>Diverse lifestyles and strategies of plant pathogenesis encoded in the genomes of eighteen Dothideomycetes fungi.</title>
        <authorList>
            <person name="Ohm R.A."/>
            <person name="Feau N."/>
            <person name="Henrissat B."/>
            <person name="Schoch C.L."/>
            <person name="Horwitz B.A."/>
            <person name="Barry K.W."/>
            <person name="Condon B.J."/>
            <person name="Copeland A.C."/>
            <person name="Dhillon B."/>
            <person name="Glaser F."/>
            <person name="Hesse C.N."/>
            <person name="Kosti I."/>
            <person name="LaButti K."/>
            <person name="Lindquist E.A."/>
            <person name="Lucas S."/>
            <person name="Salamov A.A."/>
            <person name="Bradshaw R.E."/>
            <person name="Ciuffetti L."/>
            <person name="Hamelin R.C."/>
            <person name="Kema G.H.J."/>
            <person name="Lawrence C."/>
            <person name="Scott J.A."/>
            <person name="Spatafora J.W."/>
            <person name="Turgeon B.G."/>
            <person name="de Wit P.J.G.M."/>
            <person name="Zhong S."/>
            <person name="Goodwin S.B."/>
            <person name="Grigoriev I.V."/>
        </authorList>
    </citation>
    <scope>NUCLEOTIDE SEQUENCE [LARGE SCALE GENOMIC DNA]</scope>
    <source>
        <strain evidence="2">ND90Pr / ATCC 201652</strain>
    </source>
</reference>
<dbReference type="eggNOG" id="ENOG502S5WB">
    <property type="taxonomic scope" value="Eukaryota"/>
</dbReference>
<dbReference type="GeneID" id="19135105"/>
<proteinExistence type="predicted"/>
<accession>M2TB35</accession>
<dbReference type="KEGG" id="bsc:COCSADRAFT_24544"/>
<dbReference type="AlphaFoldDB" id="M2TB35"/>
<sequence length="256" mass="28375">MSTQSRSQVVQSKPIGEELNGFWKTFKSICKNIGIPTSSQALKQVGYEVSSDNFDVERIRPLLDAVLEFQPDEVVLDRVHDTVTESTPLLHPASSFHQTPLFINTVSFANSTEYRKHVDNVLKGALEDIYVGIPGFVEAFFGDLPDLRPMAQAVFDECKEGDKPLFQVESDWQSWLEAAKENDVLSWFAPLTERLLGLADGSQPHQPLQGSTADRKLDIGFVDDPNAGMNSKCQWSHILVPGQLKSNPSADKASKA</sequence>
<dbReference type="RefSeq" id="XP_007697444.1">
    <property type="nucleotide sequence ID" value="XM_007699254.1"/>
</dbReference>
<organism evidence="1 2">
    <name type="scientific">Cochliobolus sativus (strain ND90Pr / ATCC 201652)</name>
    <name type="common">Common root rot and spot blotch fungus</name>
    <name type="synonym">Bipolaris sorokiniana</name>
    <dbReference type="NCBI Taxonomy" id="665912"/>
    <lineage>
        <taxon>Eukaryota</taxon>
        <taxon>Fungi</taxon>
        <taxon>Dikarya</taxon>
        <taxon>Ascomycota</taxon>
        <taxon>Pezizomycotina</taxon>
        <taxon>Dothideomycetes</taxon>
        <taxon>Pleosporomycetidae</taxon>
        <taxon>Pleosporales</taxon>
        <taxon>Pleosporineae</taxon>
        <taxon>Pleosporaceae</taxon>
        <taxon>Bipolaris</taxon>
    </lineage>
</organism>
<gene>
    <name evidence="1" type="ORF">COCSADRAFT_24544</name>
</gene>
<keyword evidence="2" id="KW-1185">Reference proteome</keyword>
<name>M2TB35_COCSN</name>
<dbReference type="OrthoDB" id="5584477at2759"/>
<dbReference type="EMBL" id="KB445640">
    <property type="protein sequence ID" value="EMD66431.1"/>
    <property type="molecule type" value="Genomic_DNA"/>
</dbReference>
<dbReference type="HOGENOM" id="CLU_005513_5_1_1"/>
<dbReference type="PANTHER" id="PTHR38248:SF2">
    <property type="entry name" value="FUNK1 11"/>
    <property type="match status" value="1"/>
</dbReference>